<evidence type="ECO:0000313" key="2">
    <source>
        <dbReference type="Proteomes" id="UP000667802"/>
    </source>
</evidence>
<proteinExistence type="predicted"/>
<evidence type="ECO:0008006" key="3">
    <source>
        <dbReference type="Google" id="ProtNLM"/>
    </source>
</evidence>
<organism evidence="1 2">
    <name type="scientific">Aetokthonos hydrillicola Thurmond2011</name>
    <dbReference type="NCBI Taxonomy" id="2712845"/>
    <lineage>
        <taxon>Bacteria</taxon>
        <taxon>Bacillati</taxon>
        <taxon>Cyanobacteriota</taxon>
        <taxon>Cyanophyceae</taxon>
        <taxon>Nostocales</taxon>
        <taxon>Hapalosiphonaceae</taxon>
        <taxon>Aetokthonos</taxon>
    </lineage>
</organism>
<gene>
    <name evidence="1" type="ORF">G7B40_025090</name>
</gene>
<name>A0AAP5MC24_9CYAN</name>
<dbReference type="SUPFAM" id="SSF51713">
    <property type="entry name" value="tRNA-guanine transglycosylase"/>
    <property type="match status" value="1"/>
</dbReference>
<keyword evidence="2" id="KW-1185">Reference proteome</keyword>
<protein>
    <recommendedName>
        <fullName evidence="3">tRNA-guanine(15) transglycosylase-like domain-containing protein</fullName>
    </recommendedName>
</protein>
<dbReference type="RefSeq" id="WP_208339080.1">
    <property type="nucleotide sequence ID" value="NZ_CAWQFN010000488.1"/>
</dbReference>
<comment type="caution">
    <text evidence="1">The sequence shown here is derived from an EMBL/GenBank/DDBJ whole genome shotgun (WGS) entry which is preliminary data.</text>
</comment>
<evidence type="ECO:0000313" key="1">
    <source>
        <dbReference type="EMBL" id="MDR9897813.1"/>
    </source>
</evidence>
<reference evidence="2" key="1">
    <citation type="journal article" date="2021" name="Science">
        <title>Hunting the eagle killer: A cyanobacterial neurotoxin causes vacuolar myelinopathy.</title>
        <authorList>
            <person name="Breinlinger S."/>
            <person name="Phillips T.J."/>
            <person name="Haram B.N."/>
            <person name="Mares J."/>
            <person name="Martinez Yerena J.A."/>
            <person name="Hrouzek P."/>
            <person name="Sobotka R."/>
            <person name="Henderson W.M."/>
            <person name="Schmieder P."/>
            <person name="Williams S.M."/>
            <person name="Lauderdale J.D."/>
            <person name="Wilde H.D."/>
            <person name="Gerrin W."/>
            <person name="Kust A."/>
            <person name="Washington J.W."/>
            <person name="Wagner C."/>
            <person name="Geier B."/>
            <person name="Liebeke M."/>
            <person name="Enke H."/>
            <person name="Niedermeyer T.H.J."/>
            <person name="Wilde S.B."/>
        </authorList>
    </citation>
    <scope>NUCLEOTIDE SEQUENCE [LARGE SCALE GENOMIC DNA]</scope>
    <source>
        <strain evidence="2">Thurmond2011</strain>
    </source>
</reference>
<accession>A0AAP5MC24</accession>
<dbReference type="InterPro" id="IPR036511">
    <property type="entry name" value="TGT-like_sf"/>
</dbReference>
<sequence length="301" mass="34065">MTKYLAVIGKTEYLKLYGRKIGIWELLEYQPSGWLCSLAFKQSLIPNALILWDCGAYSYRYLDIPKIRGNLATPKWAIREYKERSRPGDIIVAPDSLFLGNNINQRRRFNYESAAKFIELTAELEGRLPMAVIHGLTVEERLKRGVELYNLGYKALGIGGLVASASNKNHNIHIIRTIVEELQKLPEKIWIHIFGLSAPAYAKAFHQLGVTSFDGASHFKEAFSGGSFFLAEGEKLIKHKVVKSGEISTVYLCNCLCCFTLRKAGIDTRRYGSNQNNKGRAIHNLNQLMIAQKNAILQKRR</sequence>
<dbReference type="Proteomes" id="UP000667802">
    <property type="component" value="Unassembled WGS sequence"/>
</dbReference>
<dbReference type="EMBL" id="JAALHA020000014">
    <property type="protein sequence ID" value="MDR9897813.1"/>
    <property type="molecule type" value="Genomic_DNA"/>
</dbReference>
<dbReference type="AlphaFoldDB" id="A0AAP5MC24"/>
<dbReference type="Gene3D" id="3.20.20.105">
    <property type="entry name" value="Queuine tRNA-ribosyltransferase-like"/>
    <property type="match status" value="1"/>
</dbReference>
<dbReference type="GO" id="GO:0006400">
    <property type="term" value="P:tRNA modification"/>
    <property type="evidence" value="ECO:0007669"/>
    <property type="project" value="InterPro"/>
</dbReference>